<evidence type="ECO:0000313" key="4">
    <source>
        <dbReference type="Proteomes" id="UP001302274"/>
    </source>
</evidence>
<keyword evidence="4" id="KW-1185">Reference proteome</keyword>
<dbReference type="Pfam" id="PF22645">
    <property type="entry name" value="GKRP_SIS_N"/>
    <property type="match status" value="1"/>
</dbReference>
<keyword evidence="1" id="KW-0119">Carbohydrate metabolism</keyword>
<name>A0ABU5VU03_9BACT</name>
<reference evidence="3 4" key="1">
    <citation type="submission" date="2023-11" db="EMBL/GenBank/DDBJ databases">
        <title>A Novel Polar Bacteriovorax (B. antarcticus) Isolated from the Biocrust in Antarctica.</title>
        <authorList>
            <person name="Mun W."/>
            <person name="Choi S.Y."/>
            <person name="Mitchell R.J."/>
        </authorList>
    </citation>
    <scope>NUCLEOTIDE SEQUENCE [LARGE SCALE GENOMIC DNA]</scope>
    <source>
        <strain evidence="3 4">PP10</strain>
    </source>
</reference>
<dbReference type="EMBL" id="JAYGJQ010000001">
    <property type="protein sequence ID" value="MEA9356461.1"/>
    <property type="molecule type" value="Genomic_DNA"/>
</dbReference>
<evidence type="ECO:0000313" key="3">
    <source>
        <dbReference type="EMBL" id="MEA9356461.1"/>
    </source>
</evidence>
<evidence type="ECO:0000256" key="1">
    <source>
        <dbReference type="ARBA" id="ARBA00023277"/>
    </source>
</evidence>
<sequence length="521" mass="59124">MVVTKKVDALNRAGAEEFLKICEQFRLGNLPTESQHPKTLNLSNDAKTNVARAIQTIKDIDYGVFQEVQNKLPELGLLKEKVAATIANGGNIFLCGCGATGRLSLALETIWRHQHKNNPKLNSRIVSFMAGGDVALIHSVEKFEDFPEFGERQLMELGFKEGDLLISTTEGGETPFVIGATEAASRISSNSPFFLYCNPDDILKATAIRSKNVIMNSDIHKINVTVGPMALTGSTRMQATTILMYYVGLAMWFYDRDFSLISSEVKSILSFVEKTDFNFLKPFIEKESEIYQNGGYLLYETDAYLGISILTDTTERSPTFSLYPFENQKDKDKNPSLSYLYFKNSKDGVTAWNDLLLRSPRTFHWEEVTAQTSGERLAGFDFSEKFPEMRAAYLKSKQHHFKIYFNEEKNHIQFELDNLTHTLELGELNFLSAHLVLKVLMNNLSTTIMGRMGRYESNLMTWVRASNNKLVDRAVRYATTLLAQKGIDVPYEKLVHTCFKLKDQIPRDEALVLKMVEEYSK</sequence>
<organism evidence="3 4">
    <name type="scientific">Bacteriovorax antarcticus</name>
    <dbReference type="NCBI Taxonomy" id="3088717"/>
    <lineage>
        <taxon>Bacteria</taxon>
        <taxon>Pseudomonadati</taxon>
        <taxon>Bdellovibrionota</taxon>
        <taxon>Bacteriovoracia</taxon>
        <taxon>Bacteriovoracales</taxon>
        <taxon>Bacteriovoracaceae</taxon>
        <taxon>Bacteriovorax</taxon>
    </lineage>
</organism>
<proteinExistence type="predicted"/>
<dbReference type="PANTHER" id="PTHR10088">
    <property type="entry name" value="GLUCOKINASE REGULATORY PROTEIN"/>
    <property type="match status" value="1"/>
</dbReference>
<dbReference type="PANTHER" id="PTHR10088:SF4">
    <property type="entry name" value="GLUCOKINASE REGULATORY PROTEIN"/>
    <property type="match status" value="1"/>
</dbReference>
<comment type="caution">
    <text evidence="3">The sequence shown here is derived from an EMBL/GenBank/DDBJ whole genome shotgun (WGS) entry which is preliminary data.</text>
</comment>
<feature type="domain" description="SIS" evidence="2">
    <location>
        <begin position="82"/>
        <end position="259"/>
    </location>
</feature>
<dbReference type="InterPro" id="IPR001347">
    <property type="entry name" value="SIS_dom"/>
</dbReference>
<dbReference type="Gene3D" id="3.40.50.10490">
    <property type="entry name" value="Glucose-6-phosphate isomerase like protein, domain 1"/>
    <property type="match status" value="2"/>
</dbReference>
<protein>
    <recommendedName>
        <fullName evidence="2">SIS domain-containing protein</fullName>
    </recommendedName>
</protein>
<dbReference type="RefSeq" id="WP_323576160.1">
    <property type="nucleotide sequence ID" value="NZ_JAYGJQ010000001.1"/>
</dbReference>
<dbReference type="InterPro" id="IPR040190">
    <property type="entry name" value="MURQ/GCKR"/>
</dbReference>
<accession>A0ABU5VU03</accession>
<dbReference type="SUPFAM" id="SSF53697">
    <property type="entry name" value="SIS domain"/>
    <property type="match status" value="1"/>
</dbReference>
<evidence type="ECO:0000259" key="2">
    <source>
        <dbReference type="PROSITE" id="PS51464"/>
    </source>
</evidence>
<gene>
    <name evidence="3" type="ORF">SHI21_09615</name>
</gene>
<dbReference type="PROSITE" id="PS51464">
    <property type="entry name" value="SIS"/>
    <property type="match status" value="1"/>
</dbReference>
<dbReference type="InterPro" id="IPR046348">
    <property type="entry name" value="SIS_dom_sf"/>
</dbReference>
<dbReference type="Proteomes" id="UP001302274">
    <property type="component" value="Unassembled WGS sequence"/>
</dbReference>